<evidence type="ECO:0000313" key="2">
    <source>
        <dbReference type="Proteomes" id="UP000254737"/>
    </source>
</evidence>
<accession>A0A376FXL4</accession>
<proteinExistence type="predicted"/>
<organism evidence="1 2">
    <name type="scientific">Empedobacter falsenii</name>
    <dbReference type="NCBI Taxonomy" id="343874"/>
    <lineage>
        <taxon>Bacteria</taxon>
        <taxon>Pseudomonadati</taxon>
        <taxon>Bacteroidota</taxon>
        <taxon>Flavobacteriia</taxon>
        <taxon>Flavobacteriales</taxon>
        <taxon>Weeksellaceae</taxon>
        <taxon>Empedobacter</taxon>
    </lineage>
</organism>
<sequence>MRYILINEQLAIDLGIIEKKHYYRTGEKKVIFKEDILTVWKDYKNGIIKDDQFEYIDTKKALKLIEKWTQ</sequence>
<reference evidence="1 2" key="1">
    <citation type="submission" date="2018-06" db="EMBL/GenBank/DDBJ databases">
        <authorList>
            <consortium name="Pathogen Informatics"/>
            <person name="Doyle S."/>
        </authorList>
    </citation>
    <scope>NUCLEOTIDE SEQUENCE [LARGE SCALE GENOMIC DNA]</scope>
    <source>
        <strain evidence="1 2">NCTC13456</strain>
    </source>
</reference>
<dbReference type="AlphaFoldDB" id="A0A376FXL4"/>
<gene>
    <name evidence="1" type="ORF">NCTC13456_00293</name>
</gene>
<dbReference type="Proteomes" id="UP000254737">
    <property type="component" value="Unassembled WGS sequence"/>
</dbReference>
<dbReference type="EMBL" id="UFXS01000001">
    <property type="protein sequence ID" value="STD53075.1"/>
    <property type="molecule type" value="Genomic_DNA"/>
</dbReference>
<dbReference type="RefSeq" id="WP_114998241.1">
    <property type="nucleotide sequence ID" value="NZ_UFXS01000001.1"/>
</dbReference>
<name>A0A376FXL4_9FLAO</name>
<protein>
    <submittedName>
        <fullName evidence="1">Uncharacterized protein</fullName>
    </submittedName>
</protein>
<evidence type="ECO:0000313" key="1">
    <source>
        <dbReference type="EMBL" id="STD53075.1"/>
    </source>
</evidence>